<evidence type="ECO:0000313" key="6">
    <source>
        <dbReference type="Proteomes" id="UP001199424"/>
    </source>
</evidence>
<organism evidence="5 6">
    <name type="scientific">Hominenteromicrobium mulieris</name>
    <dbReference type="NCBI Taxonomy" id="2885357"/>
    <lineage>
        <taxon>Bacteria</taxon>
        <taxon>Bacillati</taxon>
        <taxon>Bacillota</taxon>
        <taxon>Clostridia</taxon>
        <taxon>Eubacteriales</taxon>
        <taxon>Oscillospiraceae</taxon>
        <taxon>Hominenteromicrobium</taxon>
    </lineage>
</organism>
<dbReference type="Pfam" id="PF13302">
    <property type="entry name" value="Acetyltransf_3"/>
    <property type="match status" value="1"/>
</dbReference>
<dbReference type="InterPro" id="IPR000182">
    <property type="entry name" value="GNAT_dom"/>
</dbReference>
<dbReference type="GO" id="GO:0008999">
    <property type="term" value="F:protein-N-terminal-alanine acetyltransferase activity"/>
    <property type="evidence" value="ECO:0007669"/>
    <property type="project" value="TreeGrafter"/>
</dbReference>
<evidence type="ECO:0000259" key="4">
    <source>
        <dbReference type="PROSITE" id="PS51186"/>
    </source>
</evidence>
<dbReference type="SUPFAM" id="SSF55729">
    <property type="entry name" value="Acyl-CoA N-acyltransferases (Nat)"/>
    <property type="match status" value="1"/>
</dbReference>
<evidence type="ECO:0000313" key="5">
    <source>
        <dbReference type="EMBL" id="MCC2136126.1"/>
    </source>
</evidence>
<dbReference type="PANTHER" id="PTHR43792:SF8">
    <property type="entry name" value="[RIBOSOMAL PROTEIN US5]-ALANINE N-ACETYLTRANSFERASE"/>
    <property type="match status" value="1"/>
</dbReference>
<dbReference type="GO" id="GO:0005737">
    <property type="term" value="C:cytoplasm"/>
    <property type="evidence" value="ECO:0007669"/>
    <property type="project" value="TreeGrafter"/>
</dbReference>
<dbReference type="InterPro" id="IPR051531">
    <property type="entry name" value="N-acetyltransferase"/>
</dbReference>
<reference evidence="5" key="1">
    <citation type="submission" date="2021-10" db="EMBL/GenBank/DDBJ databases">
        <title>Anaerobic single-cell dispensing facilitates the cultivation of human gut bacteria.</title>
        <authorList>
            <person name="Afrizal A."/>
        </authorList>
    </citation>
    <scope>NUCLEOTIDE SEQUENCE</scope>
    <source>
        <strain evidence="5">CLA-AA-H250</strain>
    </source>
</reference>
<dbReference type="AlphaFoldDB" id="A0AAE3DF44"/>
<feature type="domain" description="N-acetyltransferase" evidence="4">
    <location>
        <begin position="16"/>
        <end position="179"/>
    </location>
</feature>
<keyword evidence="2" id="KW-0012">Acyltransferase</keyword>
<dbReference type="RefSeq" id="WP_308448686.1">
    <property type="nucleotide sequence ID" value="NZ_JAJEQC010000002.1"/>
</dbReference>
<keyword evidence="6" id="KW-1185">Reference proteome</keyword>
<dbReference type="PANTHER" id="PTHR43792">
    <property type="entry name" value="GNAT FAMILY, PUTATIVE (AFU_ORTHOLOGUE AFUA_3G00765)-RELATED-RELATED"/>
    <property type="match status" value="1"/>
</dbReference>
<evidence type="ECO:0000256" key="2">
    <source>
        <dbReference type="ARBA" id="ARBA00023315"/>
    </source>
</evidence>
<dbReference type="Gene3D" id="3.40.630.30">
    <property type="match status" value="1"/>
</dbReference>
<proteinExistence type="inferred from homology"/>
<name>A0AAE3DF44_9FIRM</name>
<dbReference type="EMBL" id="JAJEQC010000002">
    <property type="protein sequence ID" value="MCC2136126.1"/>
    <property type="molecule type" value="Genomic_DNA"/>
</dbReference>
<protein>
    <submittedName>
        <fullName evidence="5">GNAT family N-acetyltransferase</fullName>
    </submittedName>
</protein>
<accession>A0AAE3DF44</accession>
<comment type="similarity">
    <text evidence="3">Belongs to the acetyltransferase family. RimJ subfamily.</text>
</comment>
<comment type="caution">
    <text evidence="5">The sequence shown here is derived from an EMBL/GenBank/DDBJ whole genome shotgun (WGS) entry which is preliminary data.</text>
</comment>
<dbReference type="InterPro" id="IPR016181">
    <property type="entry name" value="Acyl_CoA_acyltransferase"/>
</dbReference>
<keyword evidence="1" id="KW-0808">Transferase</keyword>
<dbReference type="Proteomes" id="UP001199424">
    <property type="component" value="Unassembled WGS sequence"/>
</dbReference>
<evidence type="ECO:0000256" key="1">
    <source>
        <dbReference type="ARBA" id="ARBA00022679"/>
    </source>
</evidence>
<dbReference type="PROSITE" id="PS51186">
    <property type="entry name" value="GNAT"/>
    <property type="match status" value="1"/>
</dbReference>
<gene>
    <name evidence="5" type="ORF">LKD31_03735</name>
</gene>
<sequence>MHGDTLGKAEILTPRLRLRRFSMQDMSGFLLFAADADTMLRAGSKPVSTPAEAESELRRAADDPYAFAITLRETGEVMGKIKYQRDYCRYNTDSISIGYELSRRYRHNGYMTEALRAMVQNAFEVMNVEVVAISHFVGNEPSRKVIERAGFIFEGVMPCGFKRFDGEIFDNVCYSILRSEYDTGLISSVRRMR</sequence>
<evidence type="ECO:0000256" key="3">
    <source>
        <dbReference type="ARBA" id="ARBA00038502"/>
    </source>
</evidence>